<dbReference type="EMBL" id="SNVJ01000039">
    <property type="protein sequence ID" value="MXP66047.1"/>
    <property type="molecule type" value="Genomic_DNA"/>
</dbReference>
<feature type="signal peptide" evidence="1">
    <location>
        <begin position="1"/>
        <end position="25"/>
    </location>
</feature>
<name>A0A845BLC3_9PROT</name>
<protein>
    <recommendedName>
        <fullName evidence="4">Copper-binding protein</fullName>
    </recommendedName>
</protein>
<sequence>MMRTGRYLILAAGCALLSTPGAPPAAFAQASQKGQQPGTTVAYTTEVAATVEAIDRQKREISLRGAGGRLFAVEAGPAVENLDRIKSGDRVVVRYTEALAASLAKPGEGGGATITERSGIARHAPEGSRPTGTVGSQIQATVTIEAVDYANHLVTFTGAGDAARTVAVRDPEAQRFLATLKPGDRVDLVYTESVAVAVEPMSR</sequence>
<keyword evidence="1" id="KW-0732">Signal</keyword>
<comment type="caution">
    <text evidence="2">The sequence shown here is derived from an EMBL/GenBank/DDBJ whole genome shotgun (WGS) entry which is preliminary data.</text>
</comment>
<gene>
    <name evidence="2" type="ORF">E0493_22135</name>
</gene>
<evidence type="ECO:0000313" key="3">
    <source>
        <dbReference type="Proteomes" id="UP000460715"/>
    </source>
</evidence>
<evidence type="ECO:0008006" key="4">
    <source>
        <dbReference type="Google" id="ProtNLM"/>
    </source>
</evidence>
<reference evidence="2 3" key="1">
    <citation type="submission" date="2019-03" db="EMBL/GenBank/DDBJ databases">
        <title>Roseomonas sp. a novel Roseomonas species isolated from Sea whip Gorgonian.</title>
        <authorList>
            <person name="Li F."/>
            <person name="Pan X."/>
            <person name="Huang S."/>
            <person name="Li Z."/>
            <person name="Meng B."/>
        </authorList>
    </citation>
    <scope>NUCLEOTIDE SEQUENCE [LARGE SCALE GENOMIC DNA]</scope>
    <source>
        <strain evidence="2 3">M0104</strain>
    </source>
</reference>
<evidence type="ECO:0000256" key="1">
    <source>
        <dbReference type="SAM" id="SignalP"/>
    </source>
</evidence>
<accession>A0A845BLC3</accession>
<organism evidence="2 3">
    <name type="scientific">Teichococcus coralli</name>
    <dbReference type="NCBI Taxonomy" id="2545983"/>
    <lineage>
        <taxon>Bacteria</taxon>
        <taxon>Pseudomonadati</taxon>
        <taxon>Pseudomonadota</taxon>
        <taxon>Alphaproteobacteria</taxon>
        <taxon>Acetobacterales</taxon>
        <taxon>Roseomonadaceae</taxon>
        <taxon>Roseomonas</taxon>
    </lineage>
</organism>
<keyword evidence="3" id="KW-1185">Reference proteome</keyword>
<proteinExistence type="predicted"/>
<dbReference type="AlphaFoldDB" id="A0A845BLC3"/>
<dbReference type="Proteomes" id="UP000460715">
    <property type="component" value="Unassembled WGS sequence"/>
</dbReference>
<feature type="chain" id="PRO_5032784577" description="Copper-binding protein" evidence="1">
    <location>
        <begin position="26"/>
        <end position="203"/>
    </location>
</feature>
<evidence type="ECO:0000313" key="2">
    <source>
        <dbReference type="EMBL" id="MXP66047.1"/>
    </source>
</evidence>